<dbReference type="Gene3D" id="1.10.287.950">
    <property type="entry name" value="Methyl-accepting chemotaxis protein"/>
    <property type="match status" value="1"/>
</dbReference>
<feature type="region of interest" description="Disordered" evidence="2">
    <location>
        <begin position="486"/>
        <end position="516"/>
    </location>
</feature>
<keyword evidence="3" id="KW-0812">Transmembrane</keyword>
<name>A0ABP9ENM2_9GAMM</name>
<organism evidence="4 5">
    <name type="scientific">Ferrimonas pelagia</name>
    <dbReference type="NCBI Taxonomy" id="1177826"/>
    <lineage>
        <taxon>Bacteria</taxon>
        <taxon>Pseudomonadati</taxon>
        <taxon>Pseudomonadota</taxon>
        <taxon>Gammaproteobacteria</taxon>
        <taxon>Alteromonadales</taxon>
        <taxon>Ferrimonadaceae</taxon>
        <taxon>Ferrimonas</taxon>
    </lineage>
</organism>
<gene>
    <name evidence="4" type="ORF">GCM10023333_14590</name>
</gene>
<proteinExistence type="predicted"/>
<keyword evidence="3" id="KW-0472">Membrane</keyword>
<evidence type="ECO:0000313" key="4">
    <source>
        <dbReference type="EMBL" id="GAA4881516.1"/>
    </source>
</evidence>
<evidence type="ECO:0000256" key="2">
    <source>
        <dbReference type="SAM" id="MobiDB-lite"/>
    </source>
</evidence>
<feature type="transmembrane region" description="Helical" evidence="3">
    <location>
        <begin position="320"/>
        <end position="338"/>
    </location>
</feature>
<evidence type="ECO:0000256" key="3">
    <source>
        <dbReference type="SAM" id="Phobius"/>
    </source>
</evidence>
<keyword evidence="1" id="KW-0175">Coiled coil</keyword>
<feature type="coiled-coil region" evidence="1">
    <location>
        <begin position="85"/>
        <end position="241"/>
    </location>
</feature>
<evidence type="ECO:0008006" key="6">
    <source>
        <dbReference type="Google" id="ProtNLM"/>
    </source>
</evidence>
<dbReference type="Proteomes" id="UP001499988">
    <property type="component" value="Unassembled WGS sequence"/>
</dbReference>
<protein>
    <recommendedName>
        <fullName evidence="6">Chromosome partition protein Smc</fullName>
    </recommendedName>
</protein>
<reference evidence="5" key="1">
    <citation type="journal article" date="2019" name="Int. J. Syst. Evol. Microbiol.">
        <title>The Global Catalogue of Microorganisms (GCM) 10K type strain sequencing project: providing services to taxonomists for standard genome sequencing and annotation.</title>
        <authorList>
            <consortium name="The Broad Institute Genomics Platform"/>
            <consortium name="The Broad Institute Genome Sequencing Center for Infectious Disease"/>
            <person name="Wu L."/>
            <person name="Ma J."/>
        </authorList>
    </citation>
    <scope>NUCLEOTIDE SEQUENCE [LARGE SCALE GENOMIC DNA]</scope>
    <source>
        <strain evidence="5">JCM 18401</strain>
    </source>
</reference>
<feature type="compositionally biased region" description="Basic and acidic residues" evidence="2">
    <location>
        <begin position="498"/>
        <end position="507"/>
    </location>
</feature>
<dbReference type="SUPFAM" id="SSF58104">
    <property type="entry name" value="Methyl-accepting chemotaxis protein (MCP) signaling domain"/>
    <property type="match status" value="1"/>
</dbReference>
<comment type="caution">
    <text evidence="4">The sequence shown here is derived from an EMBL/GenBank/DDBJ whole genome shotgun (WGS) entry which is preliminary data.</text>
</comment>
<dbReference type="EMBL" id="BAABJZ010000020">
    <property type="protein sequence ID" value="GAA4881516.1"/>
    <property type="molecule type" value="Genomic_DNA"/>
</dbReference>
<keyword evidence="3" id="KW-1133">Transmembrane helix</keyword>
<keyword evidence="5" id="KW-1185">Reference proteome</keyword>
<dbReference type="RefSeq" id="WP_345334693.1">
    <property type="nucleotide sequence ID" value="NZ_BAABJZ010000020.1"/>
</dbReference>
<evidence type="ECO:0000256" key="1">
    <source>
        <dbReference type="SAM" id="Coils"/>
    </source>
</evidence>
<accession>A0ABP9ENM2</accession>
<evidence type="ECO:0000313" key="5">
    <source>
        <dbReference type="Proteomes" id="UP001499988"/>
    </source>
</evidence>
<sequence>MDIFGTTSASIRKLSENNEQLWDAYDELKSETKSKLATTESDIAKLADDVDSIRKSAPEHYKEIEKNSRSITSLQTHIKRRSGEIAKDEKAAKESIASIEEIKEESQTISDSLKEQSETITTTASKIEEYNTQIESQLKTCNDLANKSVLLTQRLEELQSSIEEIESQSTDATSLIENIKNLRQQAVKERNEIRTSYEDIYGYETEDYNEHGELIKVKGKIEFLDESYKKIDNELSDLYEDNIKKSSNITKELHSISEGYESKFQQYISDCRSNYNKSKKQIDDLLPAALTAGLAAAYDKKIDDEIEQLKQHENSFQRSIYVLIAISLLPVLIIVFKNDGAFDLDTITKLIQGLSPLTLPLYAPVVWLAYSANKKYKLSKRLIEEYTHKGVLSKTFEGLSKQVQDIPEGDISHELRTKLLYNLVDVNSENPGKLISDYNKSDHPIMDVLDKSSQLADAMSKVSKIPGMQAITKRLGEKNKQLITDEDRKISTTIENMDESKIGDNKNTKPAQTEVA</sequence>
<feature type="transmembrane region" description="Helical" evidence="3">
    <location>
        <begin position="350"/>
        <end position="370"/>
    </location>
</feature>